<keyword evidence="2" id="KW-0479">Metal-binding</keyword>
<evidence type="ECO:0000256" key="2">
    <source>
        <dbReference type="ARBA" id="ARBA00022723"/>
    </source>
</evidence>
<dbReference type="AlphaFoldDB" id="A0A6S7L092"/>
<dbReference type="OrthoDB" id="5956446at2759"/>
<reference evidence="4" key="1">
    <citation type="submission" date="2020-04" db="EMBL/GenBank/DDBJ databases">
        <authorList>
            <person name="Alioto T."/>
            <person name="Alioto T."/>
            <person name="Gomez Garrido J."/>
        </authorList>
    </citation>
    <scope>NUCLEOTIDE SEQUENCE</scope>
    <source>
        <strain evidence="4">A484AB</strain>
    </source>
</reference>
<dbReference type="GO" id="GO:0046872">
    <property type="term" value="F:metal ion binding"/>
    <property type="evidence" value="ECO:0007669"/>
    <property type="project" value="UniProtKB-KW"/>
</dbReference>
<evidence type="ECO:0000313" key="5">
    <source>
        <dbReference type="Proteomes" id="UP001152795"/>
    </source>
</evidence>
<dbReference type="Pfam" id="PF13359">
    <property type="entry name" value="DDE_Tnp_4"/>
    <property type="match status" value="1"/>
</dbReference>
<protein>
    <recommendedName>
        <fullName evidence="3">DDE Tnp4 domain-containing protein</fullName>
    </recommendedName>
</protein>
<accession>A0A6S7L092</accession>
<evidence type="ECO:0000259" key="3">
    <source>
        <dbReference type="Pfam" id="PF13359"/>
    </source>
</evidence>
<sequence>MAAITRNDYNEILTVMFNDSSESDSSSSDENDLDLILDDLHDRFRYLLDSLDLIWFDPERFSNAIHNKGAPLTQCFGFIDGTVRPIARPTRNQQIMFSGHKRTHCIKFQSVHAPNGLILNMFGPIEGRRHDAFMLGVSGIMDKLRRIQQPNGEPYVIYGDPAYGVTDNILAPFRGVDLTVAQKEFNKRMSKVRVSVEWGFGKIAQYFAFLDFKKNQKILLQPIAKYYLVGSLLINCHTCLYGSQTSSYFDVQPPSLETYLSNHL</sequence>
<keyword evidence="5" id="KW-1185">Reference proteome</keyword>
<dbReference type="EMBL" id="CACRXK020018025">
    <property type="protein sequence ID" value="CAB4031982.1"/>
    <property type="molecule type" value="Genomic_DNA"/>
</dbReference>
<comment type="cofactor">
    <cofactor evidence="1">
        <name>a divalent metal cation</name>
        <dbReference type="ChEBI" id="CHEBI:60240"/>
    </cofactor>
</comment>
<proteinExistence type="predicted"/>
<dbReference type="Proteomes" id="UP001152795">
    <property type="component" value="Unassembled WGS sequence"/>
</dbReference>
<feature type="domain" description="DDE Tnp4" evidence="3">
    <location>
        <begin position="79"/>
        <end position="230"/>
    </location>
</feature>
<organism evidence="4 5">
    <name type="scientific">Paramuricea clavata</name>
    <name type="common">Red gorgonian</name>
    <name type="synonym">Violescent sea-whip</name>
    <dbReference type="NCBI Taxonomy" id="317549"/>
    <lineage>
        <taxon>Eukaryota</taxon>
        <taxon>Metazoa</taxon>
        <taxon>Cnidaria</taxon>
        <taxon>Anthozoa</taxon>
        <taxon>Octocorallia</taxon>
        <taxon>Malacalcyonacea</taxon>
        <taxon>Plexauridae</taxon>
        <taxon>Paramuricea</taxon>
    </lineage>
</organism>
<dbReference type="InterPro" id="IPR027806">
    <property type="entry name" value="HARBI1_dom"/>
</dbReference>
<evidence type="ECO:0000313" key="4">
    <source>
        <dbReference type="EMBL" id="CAB4031982.1"/>
    </source>
</evidence>
<name>A0A6S7L092_PARCT</name>
<comment type="caution">
    <text evidence="4">The sequence shown here is derived from an EMBL/GenBank/DDBJ whole genome shotgun (WGS) entry which is preliminary data.</text>
</comment>
<evidence type="ECO:0000256" key="1">
    <source>
        <dbReference type="ARBA" id="ARBA00001968"/>
    </source>
</evidence>
<gene>
    <name evidence="4" type="ORF">PACLA_8A008587</name>
</gene>